<evidence type="ECO:0000313" key="19">
    <source>
        <dbReference type="EMBL" id="CUO24073.1"/>
    </source>
</evidence>
<evidence type="ECO:0000256" key="14">
    <source>
        <dbReference type="ARBA" id="ARBA00022840"/>
    </source>
</evidence>
<dbReference type="SUPFAM" id="SSF52540">
    <property type="entry name" value="P-loop containing nucleoside triphosphate hydrolases"/>
    <property type="match status" value="1"/>
</dbReference>
<comment type="catalytic activity">
    <reaction evidence="1">
        <text>adenosylcob(III)inamide + ATP = adenosylcob(III)inamide phosphate + ADP + H(+)</text>
        <dbReference type="Rhea" id="RHEA:15769"/>
        <dbReference type="ChEBI" id="CHEBI:2480"/>
        <dbReference type="ChEBI" id="CHEBI:15378"/>
        <dbReference type="ChEBI" id="CHEBI:30616"/>
        <dbReference type="ChEBI" id="CHEBI:58502"/>
        <dbReference type="ChEBI" id="CHEBI:456216"/>
        <dbReference type="EC" id="2.7.1.156"/>
    </reaction>
</comment>
<comment type="pathway">
    <text evidence="6">Cofactor biosynthesis; adenosylcobalamin biosynthesis; adenosylcobalamin from cob(II)yrinate a,c-diamide: step 5/7.</text>
</comment>
<accession>A0A0M6WMS1</accession>
<dbReference type="Pfam" id="PF02283">
    <property type="entry name" value="CobU"/>
    <property type="match status" value="1"/>
</dbReference>
<dbReference type="EC" id="2.7.7.62" evidence="9"/>
<dbReference type="EMBL" id="QRTF01000038">
    <property type="protein sequence ID" value="RGQ46089.1"/>
    <property type="molecule type" value="Genomic_DNA"/>
</dbReference>
<protein>
    <recommendedName>
        <fullName evidence="16">Adenosylcobinamide kinase</fullName>
        <ecNumber evidence="8">2.7.1.156</ecNumber>
        <ecNumber evidence="9">2.7.7.62</ecNumber>
    </recommendedName>
    <alternativeName>
        <fullName evidence="17">Adenosylcobinamide-phosphate guanylyltransferase</fullName>
    </alternativeName>
</protein>
<gene>
    <name evidence="19" type="primary">cobP_1</name>
    <name evidence="20" type="ORF">DWY96_13905</name>
    <name evidence="19" type="ORF">ERS852392_02572</name>
    <name evidence="18" type="ORF">RIL183_03721</name>
</gene>
<sequence>MQLYIGGYAQGKLAYVQEKLKGQEVPVVNDLHLWVKQLLQEGKPAEEIVLQYYKEHPDCIFICDEIGNGIVPMEKQEREYRERVGRLLIRLAEEAETVERIICGMGQKIK</sequence>
<evidence type="ECO:0000256" key="13">
    <source>
        <dbReference type="ARBA" id="ARBA00022777"/>
    </source>
</evidence>
<dbReference type="Gene3D" id="3.40.50.300">
    <property type="entry name" value="P-loop containing nucleotide triphosphate hydrolases"/>
    <property type="match status" value="1"/>
</dbReference>
<evidence type="ECO:0000256" key="7">
    <source>
        <dbReference type="ARBA" id="ARBA00007490"/>
    </source>
</evidence>
<keyword evidence="21" id="KW-1185">Reference proteome</keyword>
<dbReference type="GO" id="GO:0043752">
    <property type="term" value="F:adenosylcobinamide kinase activity"/>
    <property type="evidence" value="ECO:0007669"/>
    <property type="project" value="UniProtKB-EC"/>
</dbReference>
<dbReference type="GO" id="GO:0005525">
    <property type="term" value="F:GTP binding"/>
    <property type="evidence" value="ECO:0007669"/>
    <property type="project" value="UniProtKB-KW"/>
</dbReference>
<evidence type="ECO:0000313" key="20">
    <source>
        <dbReference type="EMBL" id="RGQ46089.1"/>
    </source>
</evidence>
<evidence type="ECO:0000256" key="17">
    <source>
        <dbReference type="ARBA" id="ARBA00030571"/>
    </source>
</evidence>
<evidence type="ECO:0000256" key="16">
    <source>
        <dbReference type="ARBA" id="ARBA00029570"/>
    </source>
</evidence>
<dbReference type="PANTHER" id="PTHR34848:SF1">
    <property type="entry name" value="BIFUNCTIONAL ADENOSYLCOBALAMIN BIOSYNTHESIS PROTEIN COBU"/>
    <property type="match status" value="1"/>
</dbReference>
<keyword evidence="13 19" id="KW-0418">Kinase</keyword>
<dbReference type="Proteomes" id="UP000283738">
    <property type="component" value="Unassembled WGS sequence"/>
</dbReference>
<dbReference type="EMBL" id="CVRS01000067">
    <property type="protein sequence ID" value="CRL37384.1"/>
    <property type="molecule type" value="Genomic_DNA"/>
</dbReference>
<keyword evidence="15" id="KW-0342">GTP-binding</keyword>
<evidence type="ECO:0000313" key="23">
    <source>
        <dbReference type="Proteomes" id="UP000283738"/>
    </source>
</evidence>
<organism evidence="18 21">
    <name type="scientific">Roseburia inulinivorans</name>
    <dbReference type="NCBI Taxonomy" id="360807"/>
    <lineage>
        <taxon>Bacteria</taxon>
        <taxon>Bacillati</taxon>
        <taxon>Bacillota</taxon>
        <taxon>Clostridia</taxon>
        <taxon>Lachnospirales</taxon>
        <taxon>Lachnospiraceae</taxon>
        <taxon>Roseburia</taxon>
    </lineage>
</organism>
<name>A0A0M6WMS1_9FIRM</name>
<comment type="catalytic activity">
    <reaction evidence="2">
        <text>adenosylcob(III)inamide phosphate + GTP + H(+) = adenosylcob(III)inamide-GDP + diphosphate</text>
        <dbReference type="Rhea" id="RHEA:22712"/>
        <dbReference type="ChEBI" id="CHEBI:15378"/>
        <dbReference type="ChEBI" id="CHEBI:33019"/>
        <dbReference type="ChEBI" id="CHEBI:37565"/>
        <dbReference type="ChEBI" id="CHEBI:58502"/>
        <dbReference type="ChEBI" id="CHEBI:60487"/>
        <dbReference type="EC" id="2.7.7.62"/>
    </reaction>
</comment>
<evidence type="ECO:0000256" key="12">
    <source>
        <dbReference type="ARBA" id="ARBA00022741"/>
    </source>
</evidence>
<dbReference type="STRING" id="360807.ERS852392_02572"/>
<dbReference type="InterPro" id="IPR027417">
    <property type="entry name" value="P-loop_NTPase"/>
</dbReference>
<evidence type="ECO:0000256" key="1">
    <source>
        <dbReference type="ARBA" id="ARBA00000312"/>
    </source>
</evidence>
<reference evidence="18" key="1">
    <citation type="submission" date="2015-05" db="EMBL/GenBank/DDBJ databases">
        <authorList>
            <person name="Wang D.B."/>
            <person name="Wang M."/>
        </authorList>
    </citation>
    <scope>NUCLEOTIDE SEQUENCE [LARGE SCALE GENOMIC DNA]</scope>
    <source>
        <strain evidence="18">L1-83</strain>
    </source>
</reference>
<dbReference type="Proteomes" id="UP000049828">
    <property type="component" value="Unassembled WGS sequence"/>
</dbReference>
<evidence type="ECO:0000313" key="22">
    <source>
        <dbReference type="Proteomes" id="UP000095395"/>
    </source>
</evidence>
<keyword evidence="14" id="KW-0067">ATP-binding</keyword>
<evidence type="ECO:0000313" key="18">
    <source>
        <dbReference type="EMBL" id="CRL37384.1"/>
    </source>
</evidence>
<dbReference type="EMBL" id="CYYR01000019">
    <property type="protein sequence ID" value="CUO24073.1"/>
    <property type="molecule type" value="Genomic_DNA"/>
</dbReference>
<reference evidence="21" key="2">
    <citation type="submission" date="2015-05" db="EMBL/GenBank/DDBJ databases">
        <authorList>
            <consortium name="Pathogen Informatics"/>
        </authorList>
    </citation>
    <scope>NUCLEOTIDE SEQUENCE [LARGE SCALE GENOMIC DNA]</scope>
    <source>
        <strain evidence="19 22">2789STDY5608835</strain>
        <strain evidence="21">L1-83</strain>
    </source>
</reference>
<dbReference type="GO" id="GO:0005524">
    <property type="term" value="F:ATP binding"/>
    <property type="evidence" value="ECO:0007669"/>
    <property type="project" value="UniProtKB-KW"/>
</dbReference>
<evidence type="ECO:0000256" key="6">
    <source>
        <dbReference type="ARBA" id="ARBA00005159"/>
    </source>
</evidence>
<dbReference type="UniPathway" id="UPA00148">
    <property type="reaction ID" value="UER00236"/>
</dbReference>
<comment type="function">
    <text evidence="4">Catalyzes ATP-dependent phosphorylation of adenosylcobinamide and addition of GMP to adenosylcobinamide phosphate.</text>
</comment>
<evidence type="ECO:0000256" key="3">
    <source>
        <dbReference type="ARBA" id="ARBA00001522"/>
    </source>
</evidence>
<evidence type="ECO:0000256" key="5">
    <source>
        <dbReference type="ARBA" id="ARBA00004692"/>
    </source>
</evidence>
<dbReference type="EC" id="2.7.1.156" evidence="8"/>
<keyword evidence="12" id="KW-0547">Nucleotide-binding</keyword>
<evidence type="ECO:0000256" key="2">
    <source>
        <dbReference type="ARBA" id="ARBA00000711"/>
    </source>
</evidence>
<dbReference type="GO" id="GO:0008820">
    <property type="term" value="F:cobinamide phosphate guanylyltransferase activity"/>
    <property type="evidence" value="ECO:0007669"/>
    <property type="project" value="UniProtKB-EC"/>
</dbReference>
<proteinExistence type="inferred from homology"/>
<keyword evidence="11 19" id="KW-0808">Transferase</keyword>
<dbReference type="GO" id="GO:0009236">
    <property type="term" value="P:cobalamin biosynthetic process"/>
    <property type="evidence" value="ECO:0007669"/>
    <property type="project" value="UniProtKB-UniPathway"/>
</dbReference>
<comment type="catalytic activity">
    <reaction evidence="3">
        <text>adenosylcob(III)inamide + GTP = adenosylcob(III)inamide phosphate + GDP + H(+)</text>
        <dbReference type="Rhea" id="RHEA:15765"/>
        <dbReference type="ChEBI" id="CHEBI:2480"/>
        <dbReference type="ChEBI" id="CHEBI:15378"/>
        <dbReference type="ChEBI" id="CHEBI:37565"/>
        <dbReference type="ChEBI" id="CHEBI:58189"/>
        <dbReference type="ChEBI" id="CHEBI:58502"/>
        <dbReference type="EC" id="2.7.1.156"/>
    </reaction>
</comment>
<dbReference type="PANTHER" id="PTHR34848">
    <property type="match status" value="1"/>
</dbReference>
<reference evidence="20 23" key="3">
    <citation type="submission" date="2018-08" db="EMBL/GenBank/DDBJ databases">
        <title>A genome reference for cultivated species of the human gut microbiota.</title>
        <authorList>
            <person name="Zou Y."/>
            <person name="Xue W."/>
            <person name="Luo G."/>
        </authorList>
    </citation>
    <scope>NUCLEOTIDE SEQUENCE [LARGE SCALE GENOMIC DNA]</scope>
    <source>
        <strain evidence="20 23">AF28-15</strain>
    </source>
</reference>
<keyword evidence="10" id="KW-0169">Cobalamin biosynthesis</keyword>
<comment type="similarity">
    <text evidence="7">Belongs to the CobU/CobP family.</text>
</comment>
<evidence type="ECO:0000313" key="21">
    <source>
        <dbReference type="Proteomes" id="UP000049828"/>
    </source>
</evidence>
<evidence type="ECO:0000256" key="10">
    <source>
        <dbReference type="ARBA" id="ARBA00022573"/>
    </source>
</evidence>
<evidence type="ECO:0000256" key="15">
    <source>
        <dbReference type="ARBA" id="ARBA00023134"/>
    </source>
</evidence>
<evidence type="ECO:0000256" key="8">
    <source>
        <dbReference type="ARBA" id="ARBA00012016"/>
    </source>
</evidence>
<comment type="pathway">
    <text evidence="5">Cofactor biosynthesis; adenosylcobalamin biosynthesis; adenosylcobalamin from cob(II)yrinate a,c-diamide: step 6/7.</text>
</comment>
<dbReference type="RefSeq" id="WP_055039568.1">
    <property type="nucleotide sequence ID" value="NZ_CBCTRZ010000007.1"/>
</dbReference>
<dbReference type="Proteomes" id="UP000095395">
    <property type="component" value="Unassembled WGS sequence"/>
</dbReference>
<dbReference type="AlphaFoldDB" id="A0A0M6WMS1"/>
<dbReference type="OrthoDB" id="1766664at2"/>
<evidence type="ECO:0000256" key="9">
    <source>
        <dbReference type="ARBA" id="ARBA00012523"/>
    </source>
</evidence>
<dbReference type="InterPro" id="IPR003203">
    <property type="entry name" value="CobU/CobP"/>
</dbReference>
<evidence type="ECO:0000256" key="11">
    <source>
        <dbReference type="ARBA" id="ARBA00022679"/>
    </source>
</evidence>
<evidence type="ECO:0000256" key="4">
    <source>
        <dbReference type="ARBA" id="ARBA00003889"/>
    </source>
</evidence>